<keyword evidence="2" id="KW-1185">Reference proteome</keyword>
<accession>A0A195B1A9</accession>
<dbReference type="AlphaFoldDB" id="A0A195B1A9"/>
<dbReference type="Proteomes" id="UP000078540">
    <property type="component" value="Unassembled WGS sequence"/>
</dbReference>
<gene>
    <name evidence="1" type="ORF">ALC53_11298</name>
</gene>
<reference evidence="1 2" key="1">
    <citation type="submission" date="2015-09" db="EMBL/GenBank/DDBJ databases">
        <title>Atta colombica WGS genome.</title>
        <authorList>
            <person name="Nygaard S."/>
            <person name="Hu H."/>
            <person name="Boomsma J."/>
            <person name="Zhang G."/>
        </authorList>
    </citation>
    <scope>NUCLEOTIDE SEQUENCE [LARGE SCALE GENOMIC DNA]</scope>
    <source>
        <strain evidence="1">Treedump-2</strain>
        <tissue evidence="1">Whole body</tissue>
    </source>
</reference>
<evidence type="ECO:0000313" key="1">
    <source>
        <dbReference type="EMBL" id="KYM78273.1"/>
    </source>
</evidence>
<dbReference type="EMBL" id="KQ976667">
    <property type="protein sequence ID" value="KYM78273.1"/>
    <property type="molecule type" value="Genomic_DNA"/>
</dbReference>
<proteinExistence type="predicted"/>
<evidence type="ECO:0000313" key="2">
    <source>
        <dbReference type="Proteomes" id="UP000078540"/>
    </source>
</evidence>
<name>A0A195B1A9_9HYME</name>
<protein>
    <submittedName>
        <fullName evidence="1">Uncharacterized protein</fullName>
    </submittedName>
</protein>
<organism evidence="1 2">
    <name type="scientific">Atta colombica</name>
    <dbReference type="NCBI Taxonomy" id="520822"/>
    <lineage>
        <taxon>Eukaryota</taxon>
        <taxon>Metazoa</taxon>
        <taxon>Ecdysozoa</taxon>
        <taxon>Arthropoda</taxon>
        <taxon>Hexapoda</taxon>
        <taxon>Insecta</taxon>
        <taxon>Pterygota</taxon>
        <taxon>Neoptera</taxon>
        <taxon>Endopterygota</taxon>
        <taxon>Hymenoptera</taxon>
        <taxon>Apocrita</taxon>
        <taxon>Aculeata</taxon>
        <taxon>Formicoidea</taxon>
        <taxon>Formicidae</taxon>
        <taxon>Myrmicinae</taxon>
        <taxon>Atta</taxon>
    </lineage>
</organism>
<sequence>MEYANQMQELTNHSLVLSNYQVAWIRYKTNCIDKSSTKKLLLCSSNNFQYSTISSAEY</sequence>